<evidence type="ECO:0000313" key="2">
    <source>
        <dbReference type="EnsemblPlants" id="ONIVA02G27370.1"/>
    </source>
</evidence>
<keyword evidence="1" id="KW-0472">Membrane</keyword>
<dbReference type="Gramene" id="ONIVA02G27370.1">
    <property type="protein sequence ID" value="ONIVA02G27370.1"/>
    <property type="gene ID" value="ONIVA02G27370"/>
</dbReference>
<keyword evidence="1" id="KW-1133">Transmembrane helix</keyword>
<evidence type="ECO:0000313" key="3">
    <source>
        <dbReference type="Proteomes" id="UP000006591"/>
    </source>
</evidence>
<reference evidence="2" key="1">
    <citation type="submission" date="2015-04" db="UniProtKB">
        <authorList>
            <consortium name="EnsemblPlants"/>
        </authorList>
    </citation>
    <scope>IDENTIFICATION</scope>
    <source>
        <strain evidence="2">SL10</strain>
    </source>
</reference>
<dbReference type="EnsemblPlants" id="ONIVA02G27370.1">
    <property type="protein sequence ID" value="ONIVA02G27370.1"/>
    <property type="gene ID" value="ONIVA02G27370"/>
</dbReference>
<keyword evidence="3" id="KW-1185">Reference proteome</keyword>
<organism evidence="2">
    <name type="scientific">Oryza nivara</name>
    <name type="common">Indian wild rice</name>
    <name type="synonym">Oryza sativa f. spontanea</name>
    <dbReference type="NCBI Taxonomy" id="4536"/>
    <lineage>
        <taxon>Eukaryota</taxon>
        <taxon>Viridiplantae</taxon>
        <taxon>Streptophyta</taxon>
        <taxon>Embryophyta</taxon>
        <taxon>Tracheophyta</taxon>
        <taxon>Spermatophyta</taxon>
        <taxon>Magnoliopsida</taxon>
        <taxon>Liliopsida</taxon>
        <taxon>Poales</taxon>
        <taxon>Poaceae</taxon>
        <taxon>BOP clade</taxon>
        <taxon>Oryzoideae</taxon>
        <taxon>Oryzeae</taxon>
        <taxon>Oryzinae</taxon>
        <taxon>Oryza</taxon>
    </lineage>
</organism>
<sequence>MRVARAAVVGKGAAVALQGRGARDNRRQRTWEAGIRRQWRAWAANLVKATRGEEDSATATHMSCGSSDSDTHGWRGRTLLALLLVVFLVIMVEEASFRIGSSAATVASSLRR</sequence>
<proteinExistence type="predicted"/>
<dbReference type="AlphaFoldDB" id="A0A0E0GA23"/>
<keyword evidence="1" id="KW-0812">Transmembrane</keyword>
<protein>
    <submittedName>
        <fullName evidence="2">Uncharacterized protein</fullName>
    </submittedName>
</protein>
<dbReference type="HOGENOM" id="CLU_2149934_0_0_1"/>
<dbReference type="Proteomes" id="UP000006591">
    <property type="component" value="Chromosome 2"/>
</dbReference>
<feature type="transmembrane region" description="Helical" evidence="1">
    <location>
        <begin position="74"/>
        <end position="92"/>
    </location>
</feature>
<name>A0A0E0GA23_ORYNI</name>
<accession>A0A0E0GA23</accession>
<reference evidence="2" key="2">
    <citation type="submission" date="2018-04" db="EMBL/GenBank/DDBJ databases">
        <title>OnivRS2 (Oryza nivara Reference Sequence Version 2).</title>
        <authorList>
            <person name="Zhang J."/>
            <person name="Kudrna D."/>
            <person name="Lee S."/>
            <person name="Talag J."/>
            <person name="Rajasekar S."/>
            <person name="Welchert J."/>
            <person name="Hsing Y.-I."/>
            <person name="Wing R.A."/>
        </authorList>
    </citation>
    <scope>NUCLEOTIDE SEQUENCE [LARGE SCALE GENOMIC DNA]</scope>
    <source>
        <strain evidence="2">SL10</strain>
    </source>
</reference>
<evidence type="ECO:0000256" key="1">
    <source>
        <dbReference type="SAM" id="Phobius"/>
    </source>
</evidence>